<dbReference type="PANTHER" id="PTHR10913">
    <property type="entry name" value="FOLLISTATIN-RELATED"/>
    <property type="match status" value="1"/>
</dbReference>
<protein>
    <recommendedName>
        <fullName evidence="4">Kazal-like domain-containing protein</fullName>
    </recommendedName>
</protein>
<dbReference type="Pfam" id="PF07648">
    <property type="entry name" value="Kazal_2"/>
    <property type="match status" value="1"/>
</dbReference>
<evidence type="ECO:0000256" key="2">
    <source>
        <dbReference type="ARBA" id="ARBA00022900"/>
    </source>
</evidence>
<dbReference type="InterPro" id="IPR002350">
    <property type="entry name" value="Kazal_dom"/>
</dbReference>
<keyword evidence="1" id="KW-0646">Protease inhibitor</keyword>
<gene>
    <name evidence="5" type="ORF">PLOB_00022031</name>
</gene>
<evidence type="ECO:0000256" key="3">
    <source>
        <dbReference type="ARBA" id="ARBA00023157"/>
    </source>
</evidence>
<dbReference type="SUPFAM" id="SSF100895">
    <property type="entry name" value="Kazal-type serine protease inhibitors"/>
    <property type="match status" value="1"/>
</dbReference>
<feature type="domain" description="Kazal-like" evidence="4">
    <location>
        <begin position="53"/>
        <end position="94"/>
    </location>
</feature>
<dbReference type="InterPro" id="IPR050653">
    <property type="entry name" value="Prot_Inhib_GrowthFact_Antg"/>
</dbReference>
<comment type="caution">
    <text evidence="5">The sequence shown here is derived from an EMBL/GenBank/DDBJ whole genome shotgun (WGS) entry which is preliminary data.</text>
</comment>
<dbReference type="PROSITE" id="PS51465">
    <property type="entry name" value="KAZAL_2"/>
    <property type="match status" value="1"/>
</dbReference>
<keyword evidence="2" id="KW-0722">Serine protease inhibitor</keyword>
<proteinExistence type="predicted"/>
<dbReference type="CDD" id="cd00104">
    <property type="entry name" value="KAZAL_FS"/>
    <property type="match status" value="1"/>
</dbReference>
<name>A0ABN8NNI6_9CNID</name>
<dbReference type="PANTHER" id="PTHR10913:SF45">
    <property type="entry name" value="FOLLISTATIN, ISOFORM A-RELATED"/>
    <property type="match status" value="1"/>
</dbReference>
<evidence type="ECO:0000313" key="5">
    <source>
        <dbReference type="EMBL" id="CAH3113771.1"/>
    </source>
</evidence>
<keyword evidence="6" id="KW-1185">Reference proteome</keyword>
<reference evidence="5 6" key="1">
    <citation type="submission" date="2022-05" db="EMBL/GenBank/DDBJ databases">
        <authorList>
            <consortium name="Genoscope - CEA"/>
            <person name="William W."/>
        </authorList>
    </citation>
    <scope>NUCLEOTIDE SEQUENCE [LARGE SCALE GENOMIC DNA]</scope>
</reference>
<evidence type="ECO:0000256" key="1">
    <source>
        <dbReference type="ARBA" id="ARBA00022690"/>
    </source>
</evidence>
<organism evidence="5 6">
    <name type="scientific">Porites lobata</name>
    <dbReference type="NCBI Taxonomy" id="104759"/>
    <lineage>
        <taxon>Eukaryota</taxon>
        <taxon>Metazoa</taxon>
        <taxon>Cnidaria</taxon>
        <taxon>Anthozoa</taxon>
        <taxon>Hexacorallia</taxon>
        <taxon>Scleractinia</taxon>
        <taxon>Fungiina</taxon>
        <taxon>Poritidae</taxon>
        <taxon>Porites</taxon>
    </lineage>
</organism>
<evidence type="ECO:0000259" key="4">
    <source>
        <dbReference type="PROSITE" id="PS51465"/>
    </source>
</evidence>
<keyword evidence="3" id="KW-1015">Disulfide bond</keyword>
<dbReference type="Gene3D" id="3.30.60.30">
    <property type="match status" value="1"/>
</dbReference>
<dbReference type="Proteomes" id="UP001159405">
    <property type="component" value="Unassembled WGS sequence"/>
</dbReference>
<evidence type="ECO:0000313" key="6">
    <source>
        <dbReference type="Proteomes" id="UP001159405"/>
    </source>
</evidence>
<dbReference type="InterPro" id="IPR036058">
    <property type="entry name" value="Kazal_dom_sf"/>
</dbReference>
<sequence length="94" mass="10625">MEICTKNYHSDESMMSILAIDYLVIGDLDPCINVTCGYYRYCKALAPHVVRCVCADICPSYKEPVCSSNGTTYDNKCLFEQETSELYDTASRQL</sequence>
<accession>A0ABN8NNI6</accession>
<dbReference type="EMBL" id="CALNXK010000026">
    <property type="protein sequence ID" value="CAH3113771.1"/>
    <property type="molecule type" value="Genomic_DNA"/>
</dbReference>
<dbReference type="SMART" id="SM00280">
    <property type="entry name" value="KAZAL"/>
    <property type="match status" value="1"/>
</dbReference>